<dbReference type="eggNOG" id="COG1145">
    <property type="taxonomic scope" value="Bacteria"/>
</dbReference>
<keyword evidence="3" id="KW-0411">Iron-sulfur</keyword>
<evidence type="ECO:0000256" key="1">
    <source>
        <dbReference type="ARBA" id="ARBA00022723"/>
    </source>
</evidence>
<evidence type="ECO:0000256" key="3">
    <source>
        <dbReference type="ARBA" id="ARBA00023014"/>
    </source>
</evidence>
<evidence type="ECO:0000313" key="5">
    <source>
        <dbReference type="EMBL" id="ERP32086.1"/>
    </source>
</evidence>
<dbReference type="SUPFAM" id="SSF52218">
    <property type="entry name" value="Flavoproteins"/>
    <property type="match status" value="1"/>
</dbReference>
<dbReference type="RefSeq" id="WP_022636561.1">
    <property type="nucleotide sequence ID" value="NZ_ASJR01000007.1"/>
</dbReference>
<protein>
    <submittedName>
        <fullName evidence="5">4Fe-4S ferredoxin iron-sulfur binding domain protein</fullName>
    </submittedName>
</protein>
<comment type="caution">
    <text evidence="5">The sequence shown here is derived from an EMBL/GenBank/DDBJ whole genome shotgun (WGS) entry which is preliminary data.</text>
</comment>
<keyword evidence="2" id="KW-0408">Iron</keyword>
<proteinExistence type="predicted"/>
<keyword evidence="6" id="KW-1185">Reference proteome</keyword>
<dbReference type="EMBL" id="ASJR01000007">
    <property type="protein sequence ID" value="ERP32086.1"/>
    <property type="molecule type" value="Genomic_DNA"/>
</dbReference>
<dbReference type="InterPro" id="IPR047964">
    <property type="entry name" value="EFR1-like"/>
</dbReference>
<dbReference type="GO" id="GO:0046872">
    <property type="term" value="F:metal ion binding"/>
    <property type="evidence" value="ECO:0007669"/>
    <property type="project" value="UniProtKB-KW"/>
</dbReference>
<dbReference type="Gene3D" id="3.30.70.20">
    <property type="match status" value="1"/>
</dbReference>
<dbReference type="Gene3D" id="3.40.50.360">
    <property type="match status" value="1"/>
</dbReference>
<dbReference type="GO" id="GO:0051536">
    <property type="term" value="F:iron-sulfur cluster binding"/>
    <property type="evidence" value="ECO:0007669"/>
    <property type="project" value="UniProtKB-KW"/>
</dbReference>
<dbReference type="Proteomes" id="UP000017148">
    <property type="component" value="Unassembled WGS sequence"/>
</dbReference>
<dbReference type="STRING" id="1313304.CALK_1073"/>
<dbReference type="NCBIfam" id="NF038196">
    <property type="entry name" value="ferrodoxin_EFR1"/>
    <property type="match status" value="1"/>
</dbReference>
<dbReference type="OrthoDB" id="9813995at2"/>
<keyword evidence="1" id="KW-0479">Metal-binding</keyword>
<dbReference type="PROSITE" id="PS00198">
    <property type="entry name" value="4FE4S_FER_1"/>
    <property type="match status" value="2"/>
</dbReference>
<dbReference type="SUPFAM" id="SSF54862">
    <property type="entry name" value="4Fe-4S ferredoxins"/>
    <property type="match status" value="1"/>
</dbReference>
<evidence type="ECO:0000259" key="4">
    <source>
        <dbReference type="PROSITE" id="PS51379"/>
    </source>
</evidence>
<evidence type="ECO:0000256" key="2">
    <source>
        <dbReference type="ARBA" id="ARBA00023004"/>
    </source>
</evidence>
<reference evidence="5 6" key="1">
    <citation type="journal article" date="2013" name="Environ. Microbiol.">
        <title>Genome analysis of Chitinivibrio alkaliphilus gen. nov., sp. nov., a novel extremely haloalkaliphilic anaerobic chitinolytic bacterium from the candidate phylum Termite Group 3.</title>
        <authorList>
            <person name="Sorokin D.Y."/>
            <person name="Gumerov V.M."/>
            <person name="Rakitin A.L."/>
            <person name="Beletsky A.V."/>
            <person name="Damste J.S."/>
            <person name="Muyzer G."/>
            <person name="Mardanov A.V."/>
            <person name="Ravin N.V."/>
        </authorList>
    </citation>
    <scope>NUCLEOTIDE SEQUENCE [LARGE SCALE GENOMIC DNA]</scope>
    <source>
        <strain evidence="5 6">ACht1</strain>
    </source>
</reference>
<evidence type="ECO:0000313" key="6">
    <source>
        <dbReference type="Proteomes" id="UP000017148"/>
    </source>
</evidence>
<dbReference type="InterPro" id="IPR017896">
    <property type="entry name" value="4Fe4S_Fe-S-bd"/>
</dbReference>
<gene>
    <name evidence="5" type="ORF">CALK_1073</name>
</gene>
<dbReference type="InterPro" id="IPR017900">
    <property type="entry name" value="4Fe4S_Fe_S_CS"/>
</dbReference>
<accession>U7D925</accession>
<name>U7D925_9BACT</name>
<organism evidence="5 6">
    <name type="scientific">Chitinivibrio alkaliphilus ACht1</name>
    <dbReference type="NCBI Taxonomy" id="1313304"/>
    <lineage>
        <taxon>Bacteria</taxon>
        <taxon>Pseudomonadati</taxon>
        <taxon>Fibrobacterota</taxon>
        <taxon>Chitinivibrionia</taxon>
        <taxon>Chitinivibrionales</taxon>
        <taxon>Chitinivibrionaceae</taxon>
        <taxon>Chitinivibrio</taxon>
    </lineage>
</organism>
<dbReference type="AlphaFoldDB" id="U7D925"/>
<dbReference type="Pfam" id="PF00037">
    <property type="entry name" value="Fer4"/>
    <property type="match status" value="1"/>
</dbReference>
<feature type="domain" description="4Fe-4S ferredoxin-type" evidence="4">
    <location>
        <begin position="222"/>
        <end position="243"/>
    </location>
</feature>
<dbReference type="PROSITE" id="PS51379">
    <property type="entry name" value="4FE4S_FER_2"/>
    <property type="match status" value="2"/>
</dbReference>
<dbReference type="InterPro" id="IPR029039">
    <property type="entry name" value="Flavoprotein-like_sf"/>
</dbReference>
<sequence length="268" mass="29867">MSTQGCVYYFSATGNSLSVARRICEGIPGFSLHSIAEQMQEPSRCSTDAPIVGIVFPVYLFSLPRMVARFLRHLRLPQGCRVFFIATYGSYAGAALHKAHSLLARQHPFVPMRGAAIRMVDTYIPFFFPPSPQKIQGFIAAEEKEVNRCITAITSGALTPIRAGVHAIPTGVFSALGELVLPWSDYALSVSSRRCTSCGRCQLVCPSDNIFYSKGIPRWKHRCEHCLACVHWCPVGALRICGRRWQYHHPEIDVDDICTKRENVFSAQ</sequence>
<feature type="domain" description="4Fe-4S ferredoxin-type" evidence="4">
    <location>
        <begin position="186"/>
        <end position="215"/>
    </location>
</feature>